<feature type="domain" description="Cadherin" evidence="16">
    <location>
        <begin position="133"/>
        <end position="215"/>
    </location>
</feature>
<reference evidence="17" key="2">
    <citation type="submission" date="2025-08" db="UniProtKB">
        <authorList>
            <consortium name="Ensembl"/>
        </authorList>
    </citation>
    <scope>IDENTIFICATION</scope>
</reference>
<dbReference type="AlphaFoldDB" id="A0A4X1SM64"/>
<dbReference type="PANTHER" id="PTHR24028:SF106">
    <property type="entry name" value="PROTOCADHERIN GAMMA-B1"/>
    <property type="match status" value="1"/>
</dbReference>
<keyword evidence="6" id="KW-0677">Repeat</keyword>
<keyword evidence="8" id="KW-0130">Cell adhesion</keyword>
<dbReference type="SMART" id="SM00112">
    <property type="entry name" value="CA"/>
    <property type="match status" value="6"/>
</dbReference>
<dbReference type="Ensembl" id="ENSSSCT00070004394.1">
    <property type="protein sequence ID" value="ENSSSCP00070003622.1"/>
    <property type="gene ID" value="ENSSSCG00070002365.1"/>
</dbReference>
<dbReference type="FunFam" id="2.60.40.60:FF:000129">
    <property type="entry name" value="protocadherin alpha-C2 isoform X1"/>
    <property type="match status" value="1"/>
</dbReference>
<evidence type="ECO:0000256" key="13">
    <source>
        <dbReference type="SAM" id="MobiDB-lite"/>
    </source>
</evidence>
<keyword evidence="9 14" id="KW-1133">Transmembrane helix</keyword>
<reference evidence="17 18" key="1">
    <citation type="submission" date="2017-08" db="EMBL/GenBank/DDBJ databases">
        <title>USMARCv1.0.</title>
        <authorList>
            <person name="Hannum G.I."/>
            <person name="Koren S."/>
            <person name="Schroeder S.G."/>
            <person name="Chin S.C."/>
            <person name="Nonneman D.J."/>
            <person name="Becker S.A."/>
            <person name="Rosen B.D."/>
            <person name="Bickhart D.M."/>
            <person name="Putnam N.H."/>
            <person name="Green R.E."/>
            <person name="Tuggle C.K."/>
            <person name="Liu H."/>
            <person name="Rohrer G.A."/>
            <person name="Warr A."/>
            <person name="Hall R."/>
            <person name="Kim K."/>
            <person name="Hume D.A."/>
            <person name="Talbot R."/>
            <person name="Chow W."/>
            <person name="Howe K."/>
            <person name="Schwartz A.S."/>
            <person name="Watson M."/>
            <person name="Archibald A.L."/>
            <person name="Phillippy A.M."/>
            <person name="Smith T.P.L."/>
        </authorList>
    </citation>
    <scope>NUCLEOTIDE SEQUENCE [LARGE SCALE GENOMIC DNA]</scope>
</reference>
<dbReference type="InterPro" id="IPR020894">
    <property type="entry name" value="Cadherin_CS"/>
</dbReference>
<evidence type="ECO:0000256" key="10">
    <source>
        <dbReference type="ARBA" id="ARBA00023136"/>
    </source>
</evidence>
<feature type="domain" description="Cadherin" evidence="16">
    <location>
        <begin position="320"/>
        <end position="424"/>
    </location>
</feature>
<organism evidence="17 18">
    <name type="scientific">Sus scrofa</name>
    <name type="common">Pig</name>
    <dbReference type="NCBI Taxonomy" id="9823"/>
    <lineage>
        <taxon>Eukaryota</taxon>
        <taxon>Metazoa</taxon>
        <taxon>Chordata</taxon>
        <taxon>Craniata</taxon>
        <taxon>Vertebrata</taxon>
        <taxon>Euteleostomi</taxon>
        <taxon>Mammalia</taxon>
        <taxon>Eutheria</taxon>
        <taxon>Laurasiatheria</taxon>
        <taxon>Artiodactyla</taxon>
        <taxon>Suina</taxon>
        <taxon>Suidae</taxon>
        <taxon>Sus</taxon>
    </lineage>
</organism>
<evidence type="ECO:0000256" key="7">
    <source>
        <dbReference type="ARBA" id="ARBA00022837"/>
    </source>
</evidence>
<dbReference type="SUPFAM" id="SSF49313">
    <property type="entry name" value="Cadherin-like"/>
    <property type="match status" value="6"/>
</dbReference>
<keyword evidence="5 15" id="KW-0732">Signal</keyword>
<evidence type="ECO:0000259" key="16">
    <source>
        <dbReference type="PROSITE" id="PS50268"/>
    </source>
</evidence>
<keyword evidence="4 14" id="KW-0812">Transmembrane</keyword>
<feature type="domain" description="Cadherin" evidence="16">
    <location>
        <begin position="230"/>
        <end position="319"/>
    </location>
</feature>
<evidence type="ECO:0000256" key="8">
    <source>
        <dbReference type="ARBA" id="ARBA00022889"/>
    </source>
</evidence>
<feature type="region of interest" description="Disordered" evidence="13">
    <location>
        <begin position="772"/>
        <end position="802"/>
    </location>
</feature>
<evidence type="ECO:0000256" key="1">
    <source>
        <dbReference type="ARBA" id="ARBA00003436"/>
    </source>
</evidence>
<dbReference type="InterPro" id="IPR002126">
    <property type="entry name" value="Cadherin-like_dom"/>
</dbReference>
<feature type="domain" description="Cadherin" evidence="16">
    <location>
        <begin position="549"/>
        <end position="647"/>
    </location>
</feature>
<dbReference type="PROSITE" id="PS00232">
    <property type="entry name" value="CADHERIN_1"/>
    <property type="match status" value="3"/>
</dbReference>
<feature type="domain" description="Cadherin" evidence="16">
    <location>
        <begin position="425"/>
        <end position="534"/>
    </location>
</feature>
<name>A0A4X1SM64_PIG</name>
<dbReference type="PROSITE" id="PS50268">
    <property type="entry name" value="CADHERIN_2"/>
    <property type="match status" value="6"/>
</dbReference>
<evidence type="ECO:0000256" key="12">
    <source>
        <dbReference type="PROSITE-ProRule" id="PRU00043"/>
    </source>
</evidence>
<keyword evidence="10 14" id="KW-0472">Membrane</keyword>
<dbReference type="Proteomes" id="UP000314985">
    <property type="component" value="Chromosome 2"/>
</dbReference>
<dbReference type="InterPro" id="IPR032455">
    <property type="entry name" value="Cadherin_C"/>
</dbReference>
<evidence type="ECO:0000256" key="9">
    <source>
        <dbReference type="ARBA" id="ARBA00022989"/>
    </source>
</evidence>
<feature type="signal peptide" evidence="15">
    <location>
        <begin position="1"/>
        <end position="30"/>
    </location>
</feature>
<dbReference type="FunFam" id="2.60.40.60:FF:000001">
    <property type="entry name" value="Protocadherin alpha 2"/>
    <property type="match status" value="1"/>
</dbReference>
<feature type="chain" id="PRO_5021372807" description="Cadherin domain-containing protein" evidence="15">
    <location>
        <begin position="31"/>
        <end position="844"/>
    </location>
</feature>
<dbReference type="Pfam" id="PF16492">
    <property type="entry name" value="Cadherin_C_2"/>
    <property type="match status" value="1"/>
</dbReference>
<dbReference type="Pfam" id="PF08266">
    <property type="entry name" value="Cadherin_2"/>
    <property type="match status" value="1"/>
</dbReference>
<feature type="transmembrane region" description="Helical" evidence="14">
    <location>
        <begin position="662"/>
        <end position="685"/>
    </location>
</feature>
<proteinExistence type="predicted"/>
<sequence length="844" mass="91120">EMLRSSRKAETMKSQVQFLFLLSLLCRAISQQIYYSIPEELAKGSRVGNLAKDLRLSVQELPARKLRISAENFFNVSAENGDLLVSGRIDREQICGRKLECVLEFEMVAENPMAIFHVSVAIRDINDNAPHFVAKGIDLEICESALPGVKFPLESALDADVESNSLKTYSINHNEHFSLSTKESPDGSKYPELLLEKPLDREQQSSHNLILTAMDARTHTGLASRERARGTSVLRVLATDQDQGVNAEITYAFLNAPTSTRLLFVLDPNTGDITTNGTLDFEEASRYTLGIEAKDGRVHTAHCNVQVEIVDENDNAPEVTFMSISNEIPEGSDVGTIVALIKVRDQDSGQNGLVTCSIQEEVPFKLESTSKNYYKLVIDGALDREERAEYNITVTATDKGEPPLSSSSSITLHIGDVNDNAPVFQQASYEVHVAENNPPGASIAQVSARDPDLGPNGHVSYSLVAGDLEPRALASYVSVSAQSGVVFAQRAFDHEQLRALELTLQARDHGSPALRANVSLRVLVGDRNDNAPRVLYPALGPDGSALFDTVPRAAQPGYLVTKVVAVDADAGHNAWLSYHVLQASEPGLFSLGLRTGEVRTARALGERDAARQRLLVAVRDGGQPPLSATATLLLVFADSLQEALPDLGDAPAPSDAQAELQLYLVVALALISVLFLVAVILAVALHVRRSSRPAAWGCFQPGTLPYSYNLCVASHSAKTNLDFHNLSTETAPPLDLLGEDASMDICANNEDPDIAHDSSFSYHKRTRNLIRTTGTSASQSTGSGALESVQLDRSAPASNGESTLSRTLKILGLLRPPPRAQPSARCSATGLEWRLLLAAQTAAG</sequence>
<keyword evidence="7 12" id="KW-0106">Calcium</keyword>
<comment type="function">
    <text evidence="1">Potential calcium-dependent cell-adhesion protein. May be involved in the establishment and maintenance of specific neuronal connections in the brain.</text>
</comment>
<dbReference type="CDD" id="cd11304">
    <property type="entry name" value="Cadherin_repeat"/>
    <property type="match status" value="5"/>
</dbReference>
<evidence type="ECO:0000256" key="15">
    <source>
        <dbReference type="SAM" id="SignalP"/>
    </source>
</evidence>
<dbReference type="GO" id="GO:0005886">
    <property type="term" value="C:plasma membrane"/>
    <property type="evidence" value="ECO:0007669"/>
    <property type="project" value="UniProtKB-SubCell"/>
</dbReference>
<dbReference type="InterPro" id="IPR015919">
    <property type="entry name" value="Cadherin-like_sf"/>
</dbReference>
<evidence type="ECO:0000313" key="18">
    <source>
        <dbReference type="Proteomes" id="UP000314985"/>
    </source>
</evidence>
<evidence type="ECO:0000256" key="6">
    <source>
        <dbReference type="ARBA" id="ARBA00022737"/>
    </source>
</evidence>
<keyword evidence="11" id="KW-0325">Glycoprotein</keyword>
<dbReference type="InterPro" id="IPR013164">
    <property type="entry name" value="Cadherin_N"/>
</dbReference>
<dbReference type="PRINTS" id="PR00205">
    <property type="entry name" value="CADHERIN"/>
</dbReference>
<dbReference type="InterPro" id="IPR050174">
    <property type="entry name" value="Protocadherin/Cadherin-CA"/>
</dbReference>
<dbReference type="GO" id="GO:0005509">
    <property type="term" value="F:calcium ion binding"/>
    <property type="evidence" value="ECO:0007669"/>
    <property type="project" value="UniProtKB-UniRule"/>
</dbReference>
<protein>
    <recommendedName>
        <fullName evidence="16">Cadherin domain-containing protein</fullName>
    </recommendedName>
</protein>
<evidence type="ECO:0000256" key="14">
    <source>
        <dbReference type="SAM" id="Phobius"/>
    </source>
</evidence>
<dbReference type="PANTHER" id="PTHR24028">
    <property type="entry name" value="CADHERIN-87A"/>
    <property type="match status" value="1"/>
</dbReference>
<evidence type="ECO:0000313" key="17">
    <source>
        <dbReference type="Ensembl" id="ENSSSCP00070003622.1"/>
    </source>
</evidence>
<dbReference type="GO" id="GO:0007156">
    <property type="term" value="P:homophilic cell adhesion via plasma membrane adhesion molecules"/>
    <property type="evidence" value="ECO:0007669"/>
    <property type="project" value="InterPro"/>
</dbReference>
<dbReference type="FunFam" id="2.60.40.60:FF:000002">
    <property type="entry name" value="Protocadherin alpha 2"/>
    <property type="match status" value="1"/>
</dbReference>
<dbReference type="Gene3D" id="2.60.40.60">
    <property type="entry name" value="Cadherins"/>
    <property type="match status" value="6"/>
</dbReference>
<dbReference type="Pfam" id="PF00028">
    <property type="entry name" value="Cadherin"/>
    <property type="match status" value="4"/>
</dbReference>
<evidence type="ECO:0000256" key="4">
    <source>
        <dbReference type="ARBA" id="ARBA00022692"/>
    </source>
</evidence>
<accession>A0A4X1SM64</accession>
<evidence type="ECO:0000256" key="3">
    <source>
        <dbReference type="ARBA" id="ARBA00022475"/>
    </source>
</evidence>
<dbReference type="FunFam" id="2.60.40.60:FF:000004">
    <property type="entry name" value="Protocadherin 1 gamma 2"/>
    <property type="match status" value="1"/>
</dbReference>
<evidence type="ECO:0000256" key="2">
    <source>
        <dbReference type="ARBA" id="ARBA00004251"/>
    </source>
</evidence>
<dbReference type="FunFam" id="2.60.40.60:FF:000006">
    <property type="entry name" value="Protocadherin alpha 2"/>
    <property type="match status" value="1"/>
</dbReference>
<feature type="compositionally biased region" description="Low complexity" evidence="13">
    <location>
        <begin position="772"/>
        <end position="785"/>
    </location>
</feature>
<evidence type="ECO:0000256" key="11">
    <source>
        <dbReference type="ARBA" id="ARBA00023180"/>
    </source>
</evidence>
<evidence type="ECO:0000256" key="5">
    <source>
        <dbReference type="ARBA" id="ARBA00022729"/>
    </source>
</evidence>
<comment type="subcellular location">
    <subcellularLocation>
        <location evidence="2">Cell membrane</location>
        <topology evidence="2">Single-pass type I membrane protein</topology>
    </subcellularLocation>
</comment>
<dbReference type="FunFam" id="2.60.40.60:FF:000007">
    <property type="entry name" value="Protocadherin alpha 2"/>
    <property type="match status" value="1"/>
</dbReference>
<keyword evidence="3" id="KW-1003">Cell membrane</keyword>
<feature type="domain" description="Cadherin" evidence="16">
    <location>
        <begin position="71"/>
        <end position="132"/>
    </location>
</feature>